<keyword evidence="1" id="KW-0378">Hydrolase</keyword>
<keyword evidence="2" id="KW-0479">Metal-binding</keyword>
<dbReference type="Pfam" id="PF02272">
    <property type="entry name" value="DHHA1"/>
    <property type="match status" value="1"/>
</dbReference>
<comment type="catalytic activity">
    <reaction evidence="1">
        <text>3',3'-c-di-AMP + H2O = 5'-O-phosphonoadenylyl-(3'-&gt;5')-adenosine + H(+)</text>
        <dbReference type="Rhea" id="RHEA:54420"/>
        <dbReference type="ChEBI" id="CHEBI:15377"/>
        <dbReference type="ChEBI" id="CHEBI:15378"/>
        <dbReference type="ChEBI" id="CHEBI:71500"/>
        <dbReference type="ChEBI" id="CHEBI:138171"/>
    </reaction>
</comment>
<dbReference type="SUPFAM" id="SSF64182">
    <property type="entry name" value="DHH phosphoesterases"/>
    <property type="match status" value="1"/>
</dbReference>
<dbReference type="GO" id="GO:0106409">
    <property type="term" value="F:cyclic-di-AMP phosphodiesterase activity"/>
    <property type="evidence" value="ECO:0007669"/>
    <property type="project" value="RHEA"/>
</dbReference>
<dbReference type="PANTHER" id="PTHR47618">
    <property type="entry name" value="BIFUNCTIONAL OLIGORIBONUCLEASE AND PAP PHOSPHATASE NRNA"/>
    <property type="match status" value="1"/>
</dbReference>
<keyword evidence="1 3" id="KW-0472">Membrane</keyword>
<feature type="binding site" evidence="2">
    <location>
        <position position="442"/>
    </location>
    <ligand>
        <name>Mn(2+)</name>
        <dbReference type="ChEBI" id="CHEBI:29035"/>
        <label>1</label>
    </ligand>
</feature>
<dbReference type="HOGENOM" id="CLU_018278_0_0_9"/>
<sequence>MKKNKSFLVLLSVTMGIISLTSLIGAFMLRSTEEKKGAGSVLILICVVGVMLLLLEAFIFRNQTTKYTTKLATQLIRTQRDSMLHFPAPCVILDSDETIVWYNRLFERQVYSEDSYGDHLENIMNIDLDRAFEDDGCQICVRKRYYVAKAVRTDLKNGLSMVYFKDITDYTELRYDAYQSHNSVIIIVIDNYDALMSDIRDSEKAHVAVEIEKLMESFLEDTNAIAKKVSDDKFYVFMEERYLARKIENRFRILEEARQIRIGGRSNVTLSIGIGREGKGLEECEKLAKQALELCQGRGGDQAAYRDNGEFRFFGGVSTGADNNNRVKIRIFAETLLEIIKPGSIESMGNYRSDSDDGQGFRRVLIMGHRFGDLDSIGSATGLCCALRKLVSECFVVVDKEKNLARSLIDYIDDNEQDMAYYITPQQGLDRLDSDTLVIVVDTHNPELVESREMIERAKNIVVIDHHRRMVNGIEPLIAQCLEPGASSAAELVTEIIEMWGDRTSIDARAAEALLSGIMLDTKYFVMKTGVTTFETAAFLKKMGADTIAVKQMFANSIETYHEKSKIINSAEIYRKCAIARADGSFTNIRVAASQAADEMLGITGVCASFVMYKQGDTVNISARSMGRFNVQVIMEALGGGGHLTMAAAQIKTDIESADKQLRTVIDEFINNNVDQKGV</sequence>
<dbReference type="OrthoDB" id="9759476at2"/>
<evidence type="ECO:0000313" key="5">
    <source>
        <dbReference type="EMBL" id="ADU22144.1"/>
    </source>
</evidence>
<dbReference type="GO" id="GO:0003676">
    <property type="term" value="F:nucleic acid binding"/>
    <property type="evidence" value="ECO:0007669"/>
    <property type="project" value="UniProtKB-UniRule"/>
</dbReference>
<dbReference type="InterPro" id="IPR000160">
    <property type="entry name" value="GGDEF_dom"/>
</dbReference>
<dbReference type="PROSITE" id="PS50887">
    <property type="entry name" value="GGDEF"/>
    <property type="match status" value="1"/>
</dbReference>
<dbReference type="RefSeq" id="WP_013498309.1">
    <property type="nucleotide sequence ID" value="NC_014833.1"/>
</dbReference>
<protein>
    <recommendedName>
        <fullName evidence="1">Cyclic-di-AMP phosphodiesterase</fullName>
        <ecNumber evidence="1">3.1.4.-</ecNumber>
    </recommendedName>
</protein>
<reference evidence="5 6" key="1">
    <citation type="journal article" date="2011" name="J. Bacteriol.">
        <title>Complete genome of the cellulolytic ruminal bacterium Ruminococcus albus 7.</title>
        <authorList>
            <person name="Suen G."/>
            <person name="Stevenson D.M."/>
            <person name="Bruce D.C."/>
            <person name="Chertkov O."/>
            <person name="Copeland A."/>
            <person name="Cheng J.F."/>
            <person name="Detter C."/>
            <person name="Detter J.C."/>
            <person name="Goodwin L.A."/>
            <person name="Han C.S."/>
            <person name="Hauser L.J."/>
            <person name="Ivanova N.N."/>
            <person name="Kyrpides N.C."/>
            <person name="Land M.L."/>
            <person name="Lapidus A."/>
            <person name="Lucas S."/>
            <person name="Ovchinnikova G."/>
            <person name="Pitluck S."/>
            <person name="Tapia R."/>
            <person name="Woyke T."/>
            <person name="Boyum J."/>
            <person name="Mead D."/>
            <person name="Weimer P.J."/>
        </authorList>
    </citation>
    <scope>NUCLEOTIDE SEQUENCE [LARGE SCALE GENOMIC DNA]</scope>
    <source>
        <strain evidence="6">ATCC 27210 / DSM 20455 / JCM 14654 / NCDO 2250 / 7</strain>
    </source>
</reference>
<comment type="subcellular location">
    <subcellularLocation>
        <location evidence="1">Cell membrane</location>
    </subcellularLocation>
</comment>
<dbReference type="KEGG" id="ral:Rumal_1644"/>
<feature type="binding site" evidence="2">
    <location>
        <position position="373"/>
    </location>
    <ligand>
        <name>Mn(2+)</name>
        <dbReference type="ChEBI" id="CHEBI:29035"/>
        <label>1</label>
    </ligand>
</feature>
<dbReference type="InterPro" id="IPR014528">
    <property type="entry name" value="GdpP/PdeA"/>
</dbReference>
<gene>
    <name evidence="5" type="ordered locus">Rumal_1644</name>
</gene>
<accession>E6UI83</accession>
<dbReference type="Pfam" id="PF24898">
    <property type="entry name" value="GGDEF_GdpP"/>
    <property type="match status" value="1"/>
</dbReference>
<dbReference type="GO" id="GO:0005886">
    <property type="term" value="C:plasma membrane"/>
    <property type="evidence" value="ECO:0007669"/>
    <property type="project" value="UniProtKB-SubCell"/>
</dbReference>
<comment type="similarity">
    <text evidence="1">Belongs to the GdpP/PdeA phosphodiesterase family.</text>
</comment>
<dbReference type="InterPro" id="IPR001667">
    <property type="entry name" value="DDH_dom"/>
</dbReference>
<proteinExistence type="inferred from homology"/>
<dbReference type="eggNOG" id="COG3887">
    <property type="taxonomic scope" value="Bacteria"/>
</dbReference>
<dbReference type="GO" id="GO:0016787">
    <property type="term" value="F:hydrolase activity"/>
    <property type="evidence" value="ECO:0007669"/>
    <property type="project" value="UniProtKB-UniRule"/>
</dbReference>
<feature type="binding site" evidence="2">
    <location>
        <position position="442"/>
    </location>
    <ligand>
        <name>Mn(2+)</name>
        <dbReference type="ChEBI" id="CHEBI:29035"/>
        <label>2</label>
    </ligand>
</feature>
<evidence type="ECO:0000313" key="6">
    <source>
        <dbReference type="Proteomes" id="UP000006919"/>
    </source>
</evidence>
<keyword evidence="3" id="KW-1133">Transmembrane helix</keyword>
<dbReference type="EMBL" id="CP002403">
    <property type="protein sequence ID" value="ADU22144.1"/>
    <property type="molecule type" value="Genomic_DNA"/>
</dbReference>
<evidence type="ECO:0000256" key="3">
    <source>
        <dbReference type="SAM" id="Phobius"/>
    </source>
</evidence>
<evidence type="ECO:0000256" key="2">
    <source>
        <dbReference type="PIRSR" id="PIRSR026583-50"/>
    </source>
</evidence>
<comment type="cofactor">
    <cofactor evidence="2">
        <name>Mn(2+)</name>
        <dbReference type="ChEBI" id="CHEBI:29035"/>
    </cofactor>
    <text evidence="2">For phosphodiesterase activity, probably binds 2 Mn(2+) per subunit.</text>
</comment>
<organism evidence="5 6">
    <name type="scientific">Ruminococcus albus (strain ATCC 27210 / DSM 20455 / JCM 14654 / NCDO 2250 / 7)</name>
    <dbReference type="NCBI Taxonomy" id="697329"/>
    <lineage>
        <taxon>Bacteria</taxon>
        <taxon>Bacillati</taxon>
        <taxon>Bacillota</taxon>
        <taxon>Clostridia</taxon>
        <taxon>Eubacteriales</taxon>
        <taxon>Oscillospiraceae</taxon>
        <taxon>Ruminococcus</taxon>
    </lineage>
</organism>
<feature type="transmembrane region" description="Helical" evidence="3">
    <location>
        <begin position="41"/>
        <end position="60"/>
    </location>
</feature>
<dbReference type="AlphaFoldDB" id="E6UI83"/>
<dbReference type="InterPro" id="IPR038763">
    <property type="entry name" value="DHH_sf"/>
</dbReference>
<keyword evidence="3" id="KW-0812">Transmembrane</keyword>
<keyword evidence="2" id="KW-0464">Manganese</keyword>
<dbReference type="STRING" id="697329.Rumal_1644"/>
<keyword evidence="1" id="KW-1003">Cell membrane</keyword>
<name>E6UI83_RUMA7</name>
<dbReference type="Pfam" id="PF01368">
    <property type="entry name" value="DHH"/>
    <property type="match status" value="1"/>
</dbReference>
<dbReference type="Gene3D" id="3.90.1640.10">
    <property type="entry name" value="inorganic pyrophosphatase (n-terminal core)"/>
    <property type="match status" value="1"/>
</dbReference>
<dbReference type="Gene3D" id="3.10.310.30">
    <property type="match status" value="1"/>
</dbReference>
<dbReference type="GO" id="GO:0046872">
    <property type="term" value="F:metal ion binding"/>
    <property type="evidence" value="ECO:0007669"/>
    <property type="project" value="UniProtKB-KW"/>
</dbReference>
<evidence type="ECO:0000256" key="1">
    <source>
        <dbReference type="PIRNR" id="PIRNR026583"/>
    </source>
</evidence>
<dbReference type="EC" id="3.1.4.-" evidence="1"/>
<feature type="transmembrane region" description="Helical" evidence="3">
    <location>
        <begin position="6"/>
        <end position="29"/>
    </location>
</feature>
<feature type="binding site" evidence="2">
    <location>
        <position position="521"/>
    </location>
    <ligand>
        <name>Mn(2+)</name>
        <dbReference type="ChEBI" id="CHEBI:29035"/>
        <label>2</label>
    </ligand>
</feature>
<comment type="function">
    <text evidence="1">Has phosphodiesterase (PDE) activity against cyclic-di-AMP (c-di-AMP).</text>
</comment>
<dbReference type="InterPro" id="IPR051319">
    <property type="entry name" value="Oligoribo/pAp-PDE_c-di-AMP_PDE"/>
</dbReference>
<dbReference type="PANTHER" id="PTHR47618:SF2">
    <property type="entry name" value="CYCLIC-DI-AMP PHOSPHODIESTERASE GDPP"/>
    <property type="match status" value="1"/>
</dbReference>
<feature type="binding site" evidence="2">
    <location>
        <position position="466"/>
    </location>
    <ligand>
        <name>Mn(2+)</name>
        <dbReference type="ChEBI" id="CHEBI:29035"/>
        <label>2</label>
    </ligand>
</feature>
<feature type="binding site" evidence="2">
    <location>
        <position position="369"/>
    </location>
    <ligand>
        <name>Mn(2+)</name>
        <dbReference type="ChEBI" id="CHEBI:29035"/>
        <label>1</label>
    </ligand>
</feature>
<dbReference type="Gene3D" id="3.30.450.20">
    <property type="entry name" value="PAS domain"/>
    <property type="match status" value="1"/>
</dbReference>
<dbReference type="Proteomes" id="UP000006919">
    <property type="component" value="Chromosome"/>
</dbReference>
<dbReference type="PIRSF" id="PIRSF026583">
    <property type="entry name" value="YybT"/>
    <property type="match status" value="1"/>
</dbReference>
<evidence type="ECO:0000259" key="4">
    <source>
        <dbReference type="PROSITE" id="PS50887"/>
    </source>
</evidence>
<feature type="domain" description="GGDEF" evidence="4">
    <location>
        <begin position="180"/>
        <end position="308"/>
    </location>
</feature>
<feature type="binding site" evidence="2">
    <location>
        <position position="375"/>
    </location>
    <ligand>
        <name>Mn(2+)</name>
        <dbReference type="ChEBI" id="CHEBI:29035"/>
        <label>2</label>
    </ligand>
</feature>
<dbReference type="InterPro" id="IPR003156">
    <property type="entry name" value="DHHA1_dom"/>
</dbReference>